<protein>
    <recommendedName>
        <fullName evidence="6">FAD/NAD(P)-binding domain-containing protein</fullName>
    </recommendedName>
</protein>
<evidence type="ECO:0000256" key="2">
    <source>
        <dbReference type="ARBA" id="ARBA00022630"/>
    </source>
</evidence>
<dbReference type="Proteomes" id="UP000279259">
    <property type="component" value="Unassembled WGS sequence"/>
</dbReference>
<dbReference type="STRING" id="1890683.A0A427YNB8"/>
<feature type="domain" description="FAD/NAD(P)-binding" evidence="6">
    <location>
        <begin position="158"/>
        <end position="383"/>
    </location>
</feature>
<sequence>MSDKQNIVVIGASVAGHEIINTLVPLLPSGYRLLLVDQFGFAFWPLGSLRAAVVPGWEQRVTAPLNTETVFPAGSPHTVIAPNKVVQLKPGSIVLEHPFEGKKEVPFFYKYFGGLRGFGDFVGFRDSWDHRVSDDYVQVVPDLQLRYQGAAAYGSMHARCILATGSSQPAPMRPSEGATEASYRDELVQLQRDIAKAKKVLVVGAGAVGLEMAGEIREAHPDKPITIIHSLSHVLNPTSPPQPEDQTGYTAPTSLPKLSLALEKQLAQLNIDLVLDDRVVIPPPGTVSPSSIEWDGTPGRTSDGGIKKVRTTSGKTIEADFVFVSIGNKPNSGLVKDVDTGAVKGGMIWVDEYLRVRSDKLSKYYAIGDCSTSPGWKTSQGAVYDAAGAAANIIAEVKGKGAKKYKRPTMHGLAVTLGQEIGSIQLTMPLFGTMLEKLLVEDRFATRFKGSEAVALPPVAAA</sequence>
<keyword evidence="3" id="KW-0274">FAD</keyword>
<evidence type="ECO:0000256" key="1">
    <source>
        <dbReference type="ARBA" id="ARBA00006442"/>
    </source>
</evidence>
<comment type="caution">
    <text evidence="7">The sequence shown here is derived from an EMBL/GenBank/DDBJ whole genome shotgun (WGS) entry which is preliminary data.</text>
</comment>
<keyword evidence="4" id="KW-0560">Oxidoreductase</keyword>
<dbReference type="OrthoDB" id="202203at2759"/>
<dbReference type="PANTHER" id="PTHR43735">
    <property type="entry name" value="APOPTOSIS-INDUCING FACTOR 1"/>
    <property type="match status" value="1"/>
</dbReference>
<evidence type="ECO:0000259" key="6">
    <source>
        <dbReference type="Pfam" id="PF07992"/>
    </source>
</evidence>
<evidence type="ECO:0000313" key="8">
    <source>
        <dbReference type="Proteomes" id="UP000279259"/>
    </source>
</evidence>
<dbReference type="GO" id="GO:0004174">
    <property type="term" value="F:electron-transferring-flavoprotein dehydrogenase activity"/>
    <property type="evidence" value="ECO:0007669"/>
    <property type="project" value="TreeGrafter"/>
</dbReference>
<feature type="region of interest" description="Disordered" evidence="5">
    <location>
        <begin position="286"/>
        <end position="306"/>
    </location>
</feature>
<dbReference type="PRINTS" id="PR00368">
    <property type="entry name" value="FADPNR"/>
</dbReference>
<accession>A0A427YNB8</accession>
<comment type="similarity">
    <text evidence="1">Belongs to the FAD-dependent oxidoreductase family.</text>
</comment>
<dbReference type="InterPro" id="IPR023753">
    <property type="entry name" value="FAD/NAD-binding_dom"/>
</dbReference>
<dbReference type="GO" id="GO:0005737">
    <property type="term" value="C:cytoplasm"/>
    <property type="evidence" value="ECO:0007669"/>
    <property type="project" value="TreeGrafter"/>
</dbReference>
<dbReference type="EMBL" id="RSCD01000005">
    <property type="protein sequence ID" value="RSH92622.1"/>
    <property type="molecule type" value="Genomic_DNA"/>
</dbReference>
<keyword evidence="2" id="KW-0285">Flavoprotein</keyword>
<evidence type="ECO:0000256" key="4">
    <source>
        <dbReference type="ARBA" id="ARBA00023002"/>
    </source>
</evidence>
<organism evidence="7 8">
    <name type="scientific">Saitozyma podzolica</name>
    <dbReference type="NCBI Taxonomy" id="1890683"/>
    <lineage>
        <taxon>Eukaryota</taxon>
        <taxon>Fungi</taxon>
        <taxon>Dikarya</taxon>
        <taxon>Basidiomycota</taxon>
        <taxon>Agaricomycotina</taxon>
        <taxon>Tremellomycetes</taxon>
        <taxon>Tremellales</taxon>
        <taxon>Trimorphomycetaceae</taxon>
        <taxon>Saitozyma</taxon>
    </lineage>
</organism>
<dbReference type="PRINTS" id="PR00411">
    <property type="entry name" value="PNDRDTASEI"/>
</dbReference>
<evidence type="ECO:0000313" key="7">
    <source>
        <dbReference type="EMBL" id="RSH92622.1"/>
    </source>
</evidence>
<dbReference type="Pfam" id="PF07992">
    <property type="entry name" value="Pyr_redox_2"/>
    <property type="match status" value="1"/>
</dbReference>
<evidence type="ECO:0000256" key="3">
    <source>
        <dbReference type="ARBA" id="ARBA00022827"/>
    </source>
</evidence>
<name>A0A427YNB8_9TREE</name>
<gene>
    <name evidence="7" type="ORF">EHS25_008067</name>
</gene>
<dbReference type="GO" id="GO:0050660">
    <property type="term" value="F:flavin adenine dinucleotide binding"/>
    <property type="evidence" value="ECO:0007669"/>
    <property type="project" value="TreeGrafter"/>
</dbReference>
<proteinExistence type="inferred from homology"/>
<dbReference type="AlphaFoldDB" id="A0A427YNB8"/>
<reference evidence="7 8" key="1">
    <citation type="submission" date="2018-11" db="EMBL/GenBank/DDBJ databases">
        <title>Genome sequence of Saitozyma podzolica DSM 27192.</title>
        <authorList>
            <person name="Aliyu H."/>
            <person name="Gorte O."/>
            <person name="Ochsenreither K."/>
        </authorList>
    </citation>
    <scope>NUCLEOTIDE SEQUENCE [LARGE SCALE GENOMIC DNA]</scope>
    <source>
        <strain evidence="7 8">DSM 27192</strain>
    </source>
</reference>
<keyword evidence="8" id="KW-1185">Reference proteome</keyword>
<dbReference type="PANTHER" id="PTHR43735:SF3">
    <property type="entry name" value="FERROPTOSIS SUPPRESSOR PROTEIN 1"/>
    <property type="match status" value="1"/>
</dbReference>
<dbReference type="Gene3D" id="3.50.50.60">
    <property type="entry name" value="FAD/NAD(P)-binding domain"/>
    <property type="match status" value="2"/>
</dbReference>
<dbReference type="InterPro" id="IPR036188">
    <property type="entry name" value="FAD/NAD-bd_sf"/>
</dbReference>
<dbReference type="SUPFAM" id="SSF51905">
    <property type="entry name" value="FAD/NAD(P)-binding domain"/>
    <property type="match status" value="1"/>
</dbReference>
<evidence type="ECO:0000256" key="5">
    <source>
        <dbReference type="SAM" id="MobiDB-lite"/>
    </source>
</evidence>